<feature type="non-terminal residue" evidence="3">
    <location>
        <position position="1"/>
    </location>
</feature>
<dbReference type="Pfam" id="PF00059">
    <property type="entry name" value="Lectin_C"/>
    <property type="match status" value="1"/>
</dbReference>
<keyword evidence="1" id="KW-0175">Coiled coil</keyword>
<dbReference type="PANTHER" id="PTHR15028:SF6">
    <property type="entry name" value="B-CELL DIFFERENTIATION ANTIGEN CD72"/>
    <property type="match status" value="1"/>
</dbReference>
<dbReference type="InterPro" id="IPR039689">
    <property type="entry name" value="CD72"/>
</dbReference>
<dbReference type="SUPFAM" id="SSF56436">
    <property type="entry name" value="C-type lectin-like"/>
    <property type="match status" value="1"/>
</dbReference>
<dbReference type="PANTHER" id="PTHR15028">
    <property type="entry name" value="CD72-RELATED"/>
    <property type="match status" value="1"/>
</dbReference>
<dbReference type="InterPro" id="IPR016187">
    <property type="entry name" value="CTDL_fold"/>
</dbReference>
<comment type="caution">
    <text evidence="3">The sequence shown here is derived from an EMBL/GenBank/DDBJ whole genome shotgun (WGS) entry which is preliminary data.</text>
</comment>
<name>A0A7L0JU77_CHATO</name>
<proteinExistence type="predicted"/>
<sequence length="251" mass="28799">HWRGPRRRRATSLEQAAERGRFSQEVWAREQSLEQARRELAQVRAELQRAWREGNGSRLELGRREAELARVTGALAGAEQELRDVQGRLNTSESTVTLLRSCTAIDCCPSGWLLYRGKCLFVSSEKKTWDDSRVECEKKYSQLLITKSWSRWTVPSFLKNADTAYWIGLQKSSFPWYEYGWLEEEEPDSDGISDAWFWVDGSLYERPWQLKLNGSCAIISRGNIKPAQCEGPEDLRLWICEKAAGPSSAFA</sequence>
<dbReference type="AlphaFoldDB" id="A0A7L0JU77"/>
<evidence type="ECO:0000313" key="3">
    <source>
        <dbReference type="EMBL" id="NXK47262.1"/>
    </source>
</evidence>
<evidence type="ECO:0000259" key="2">
    <source>
        <dbReference type="PROSITE" id="PS50041"/>
    </source>
</evidence>
<evidence type="ECO:0000256" key="1">
    <source>
        <dbReference type="SAM" id="Coils"/>
    </source>
</evidence>
<feature type="domain" description="C-type lectin" evidence="2">
    <location>
        <begin position="115"/>
        <end position="230"/>
    </location>
</feature>
<keyword evidence="4" id="KW-1185">Reference proteome</keyword>
<dbReference type="PROSITE" id="PS50041">
    <property type="entry name" value="C_TYPE_LECTIN_2"/>
    <property type="match status" value="1"/>
</dbReference>
<dbReference type="Proteomes" id="UP000537522">
    <property type="component" value="Unassembled WGS sequence"/>
</dbReference>
<feature type="coiled-coil region" evidence="1">
    <location>
        <begin position="26"/>
        <end position="95"/>
    </location>
</feature>
<dbReference type="EMBL" id="VXAL01005053">
    <property type="protein sequence ID" value="NXK47262.1"/>
    <property type="molecule type" value="Genomic_DNA"/>
</dbReference>
<protein>
    <submittedName>
        <fullName evidence="3">CD72 protein</fullName>
    </submittedName>
</protein>
<dbReference type="SMART" id="SM00034">
    <property type="entry name" value="CLECT"/>
    <property type="match status" value="1"/>
</dbReference>
<dbReference type="Gene3D" id="3.10.100.10">
    <property type="entry name" value="Mannose-Binding Protein A, subunit A"/>
    <property type="match status" value="1"/>
</dbReference>
<organism evidence="3 4">
    <name type="scientific">Chauna torquata</name>
    <name type="common">Southern screamer</name>
    <dbReference type="NCBI Taxonomy" id="30388"/>
    <lineage>
        <taxon>Eukaryota</taxon>
        <taxon>Metazoa</taxon>
        <taxon>Chordata</taxon>
        <taxon>Craniata</taxon>
        <taxon>Vertebrata</taxon>
        <taxon>Euteleostomi</taxon>
        <taxon>Archelosauria</taxon>
        <taxon>Archosauria</taxon>
        <taxon>Dinosauria</taxon>
        <taxon>Saurischia</taxon>
        <taxon>Theropoda</taxon>
        <taxon>Coelurosauria</taxon>
        <taxon>Aves</taxon>
        <taxon>Neognathae</taxon>
        <taxon>Galloanserae</taxon>
        <taxon>Anseriformes</taxon>
        <taxon>Anhimidae</taxon>
        <taxon>Chauna</taxon>
    </lineage>
</organism>
<feature type="non-terminal residue" evidence="3">
    <location>
        <position position="251"/>
    </location>
</feature>
<dbReference type="InterPro" id="IPR016186">
    <property type="entry name" value="C-type_lectin-like/link_sf"/>
</dbReference>
<reference evidence="3 4" key="1">
    <citation type="submission" date="2019-09" db="EMBL/GenBank/DDBJ databases">
        <title>Bird 10,000 Genomes (B10K) Project - Family phase.</title>
        <authorList>
            <person name="Zhang G."/>
        </authorList>
    </citation>
    <scope>NUCLEOTIDE SEQUENCE [LARGE SCALE GENOMIC DNA]</scope>
    <source>
        <strain evidence="3">B10K-DU-011-36</strain>
        <tissue evidence="3">Muscle</tissue>
    </source>
</reference>
<dbReference type="GO" id="GO:0005886">
    <property type="term" value="C:plasma membrane"/>
    <property type="evidence" value="ECO:0007669"/>
    <property type="project" value="InterPro"/>
</dbReference>
<dbReference type="GO" id="GO:0004888">
    <property type="term" value="F:transmembrane signaling receptor activity"/>
    <property type="evidence" value="ECO:0007669"/>
    <property type="project" value="InterPro"/>
</dbReference>
<accession>A0A7L0JU77</accession>
<dbReference type="InterPro" id="IPR001304">
    <property type="entry name" value="C-type_lectin-like"/>
</dbReference>
<gene>
    <name evidence="3" type="primary">Cd72</name>
    <name evidence="3" type="ORF">CHATOR_R04263</name>
</gene>
<evidence type="ECO:0000313" key="4">
    <source>
        <dbReference type="Proteomes" id="UP000537522"/>
    </source>
</evidence>